<comment type="caution">
    <text evidence="1">The sequence shown here is derived from an EMBL/GenBank/DDBJ whole genome shotgun (WGS) entry which is preliminary data.</text>
</comment>
<dbReference type="EMBL" id="LAZR01012099">
    <property type="protein sequence ID" value="KKM42211.1"/>
    <property type="molecule type" value="Genomic_DNA"/>
</dbReference>
<evidence type="ECO:0000313" key="1">
    <source>
        <dbReference type="EMBL" id="KKM42211.1"/>
    </source>
</evidence>
<gene>
    <name evidence="1" type="ORF">LCGC14_1563300</name>
</gene>
<organism evidence="1">
    <name type="scientific">marine sediment metagenome</name>
    <dbReference type="NCBI Taxonomy" id="412755"/>
    <lineage>
        <taxon>unclassified sequences</taxon>
        <taxon>metagenomes</taxon>
        <taxon>ecological metagenomes</taxon>
    </lineage>
</organism>
<sequence length="120" mass="13275">MSSIWKLNGGDIYVDDYNEELKPSIAEHNPIASTASIYHFLFEPDDTLKIEGHVVGTTHLDTIKSGIRTDVTLITDLIPGGVTVLLQQLDISRLNISCQSIDPTLDEDSPVYRVVAHLRS</sequence>
<name>A0A0F9J804_9ZZZZ</name>
<proteinExistence type="predicted"/>
<reference evidence="1" key="1">
    <citation type="journal article" date="2015" name="Nature">
        <title>Complex archaea that bridge the gap between prokaryotes and eukaryotes.</title>
        <authorList>
            <person name="Spang A."/>
            <person name="Saw J.H."/>
            <person name="Jorgensen S.L."/>
            <person name="Zaremba-Niedzwiedzka K."/>
            <person name="Martijn J."/>
            <person name="Lind A.E."/>
            <person name="van Eijk R."/>
            <person name="Schleper C."/>
            <person name="Guy L."/>
            <person name="Ettema T.J."/>
        </authorList>
    </citation>
    <scope>NUCLEOTIDE SEQUENCE</scope>
</reference>
<accession>A0A0F9J804</accession>
<dbReference type="AlphaFoldDB" id="A0A0F9J804"/>
<protein>
    <submittedName>
        <fullName evidence="1">Uncharacterized protein</fullName>
    </submittedName>
</protein>